<gene>
    <name evidence="5" type="ORF">WN71_010265</name>
</gene>
<accession>A0A1J4P008</accession>
<name>A0A1J4P008_9ACTN</name>
<evidence type="ECO:0000259" key="4">
    <source>
        <dbReference type="Pfam" id="PF00171"/>
    </source>
</evidence>
<dbReference type="STRING" id="1428628.WN71_010265"/>
<dbReference type="SUPFAM" id="SSF53720">
    <property type="entry name" value="ALDH-like"/>
    <property type="match status" value="1"/>
</dbReference>
<dbReference type="PROSITE" id="PS00687">
    <property type="entry name" value="ALDEHYDE_DEHYDR_GLU"/>
    <property type="match status" value="1"/>
</dbReference>
<dbReference type="InterPro" id="IPR016163">
    <property type="entry name" value="Ald_DH_C"/>
</dbReference>
<dbReference type="Pfam" id="PF00171">
    <property type="entry name" value="Aldedh"/>
    <property type="match status" value="1"/>
</dbReference>
<dbReference type="InterPro" id="IPR015590">
    <property type="entry name" value="Aldehyde_DH_dom"/>
</dbReference>
<dbReference type="AlphaFoldDB" id="A0A1J4P008"/>
<sequence length="177" mass="18820">MTFTGSPATGTAVMEACARNLIPLQLELGGKSPQIVLPDADLAKAVPAIVRSIILNSGQVCAAGSRVLVHSSLHDRLVSALADAFRAVRVGRWDEPVDMGPLINARQQARVLDYLRIGREEGAEIVTGGGKLSGEAYDRGFFVEPTIFDRVAPPSAATGTVASAVRWARTTWRTGPR</sequence>
<keyword evidence="6" id="KW-1185">Reference proteome</keyword>
<protein>
    <recommendedName>
        <fullName evidence="4">Aldehyde dehydrogenase domain-containing protein</fullName>
    </recommendedName>
</protein>
<dbReference type="InterPro" id="IPR029510">
    <property type="entry name" value="Ald_DH_CS_GLU"/>
</dbReference>
<evidence type="ECO:0000256" key="3">
    <source>
        <dbReference type="RuleBase" id="RU003345"/>
    </source>
</evidence>
<feature type="domain" description="Aldehyde dehydrogenase" evidence="4">
    <location>
        <begin position="2"/>
        <end position="155"/>
    </location>
</feature>
<reference evidence="5" key="1">
    <citation type="submission" date="2016-10" db="EMBL/GenBank/DDBJ databases">
        <title>Genome sequence of Streptomyces mangrovisoli MUSC 149.</title>
        <authorList>
            <person name="Lee L.-H."/>
            <person name="Ser H.-L."/>
        </authorList>
    </citation>
    <scope>NUCLEOTIDE SEQUENCE [LARGE SCALE GENOMIC DNA]</scope>
    <source>
        <strain evidence="5">MUSC 149</strain>
    </source>
</reference>
<evidence type="ECO:0000313" key="5">
    <source>
        <dbReference type="EMBL" id="OIJ67928.1"/>
    </source>
</evidence>
<keyword evidence="1 3" id="KW-0560">Oxidoreductase</keyword>
<dbReference type="Gene3D" id="3.40.309.10">
    <property type="entry name" value="Aldehyde Dehydrogenase, Chain A, domain 2"/>
    <property type="match status" value="1"/>
</dbReference>
<organism evidence="5 6">
    <name type="scientific">Streptomyces mangrovisoli</name>
    <dbReference type="NCBI Taxonomy" id="1428628"/>
    <lineage>
        <taxon>Bacteria</taxon>
        <taxon>Bacillati</taxon>
        <taxon>Actinomycetota</taxon>
        <taxon>Actinomycetes</taxon>
        <taxon>Kitasatosporales</taxon>
        <taxon>Streptomycetaceae</taxon>
        <taxon>Streptomyces</taxon>
    </lineage>
</organism>
<feature type="active site" evidence="2">
    <location>
        <position position="27"/>
    </location>
</feature>
<evidence type="ECO:0000256" key="1">
    <source>
        <dbReference type="ARBA" id="ARBA00023002"/>
    </source>
</evidence>
<dbReference type="InterPro" id="IPR016162">
    <property type="entry name" value="Ald_DH_N"/>
</dbReference>
<comment type="caution">
    <text evidence="5">The sequence shown here is derived from an EMBL/GenBank/DDBJ whole genome shotgun (WGS) entry which is preliminary data.</text>
</comment>
<comment type="similarity">
    <text evidence="3">Belongs to the aldehyde dehydrogenase family.</text>
</comment>
<dbReference type="EMBL" id="LAVA02000020">
    <property type="protein sequence ID" value="OIJ67928.1"/>
    <property type="molecule type" value="Genomic_DNA"/>
</dbReference>
<proteinExistence type="inferred from homology"/>
<evidence type="ECO:0000256" key="2">
    <source>
        <dbReference type="PROSITE-ProRule" id="PRU10007"/>
    </source>
</evidence>
<dbReference type="Proteomes" id="UP000034196">
    <property type="component" value="Unassembled WGS sequence"/>
</dbReference>
<dbReference type="GO" id="GO:0016620">
    <property type="term" value="F:oxidoreductase activity, acting on the aldehyde or oxo group of donors, NAD or NADP as acceptor"/>
    <property type="evidence" value="ECO:0007669"/>
    <property type="project" value="InterPro"/>
</dbReference>
<dbReference type="PANTHER" id="PTHR11699">
    <property type="entry name" value="ALDEHYDE DEHYDROGENASE-RELATED"/>
    <property type="match status" value="1"/>
</dbReference>
<dbReference type="Gene3D" id="3.40.605.10">
    <property type="entry name" value="Aldehyde Dehydrogenase, Chain A, domain 1"/>
    <property type="match status" value="1"/>
</dbReference>
<dbReference type="InterPro" id="IPR016161">
    <property type="entry name" value="Ald_DH/histidinol_DH"/>
</dbReference>
<evidence type="ECO:0000313" key="6">
    <source>
        <dbReference type="Proteomes" id="UP000034196"/>
    </source>
</evidence>